<dbReference type="EMBL" id="JAZHXI010000009">
    <property type="protein sequence ID" value="KAL2068111.1"/>
    <property type="molecule type" value="Genomic_DNA"/>
</dbReference>
<protein>
    <recommendedName>
        <fullName evidence="4">Zn(2)-C6 fungal-type domain-containing protein</fullName>
    </recommendedName>
</protein>
<feature type="region of interest" description="Disordered" evidence="1">
    <location>
        <begin position="12"/>
        <end position="43"/>
    </location>
</feature>
<evidence type="ECO:0000256" key="1">
    <source>
        <dbReference type="SAM" id="MobiDB-lite"/>
    </source>
</evidence>
<proteinExistence type="predicted"/>
<accession>A0ABR4CDT4</accession>
<keyword evidence="3" id="KW-1185">Reference proteome</keyword>
<gene>
    <name evidence="2" type="ORF">VTL71DRAFT_16209</name>
</gene>
<feature type="region of interest" description="Disordered" evidence="1">
    <location>
        <begin position="230"/>
        <end position="250"/>
    </location>
</feature>
<evidence type="ECO:0008006" key="4">
    <source>
        <dbReference type="Google" id="ProtNLM"/>
    </source>
</evidence>
<dbReference type="Proteomes" id="UP001595075">
    <property type="component" value="Unassembled WGS sequence"/>
</dbReference>
<feature type="compositionally biased region" description="Low complexity" evidence="1">
    <location>
        <begin position="17"/>
        <end position="40"/>
    </location>
</feature>
<comment type="caution">
    <text evidence="2">The sequence shown here is derived from an EMBL/GenBank/DDBJ whole genome shotgun (WGS) entry which is preliminary data.</text>
</comment>
<reference evidence="2 3" key="1">
    <citation type="journal article" date="2024" name="Commun. Biol.">
        <title>Comparative genomic analysis of thermophilic fungi reveals convergent evolutionary adaptations and gene losses.</title>
        <authorList>
            <person name="Steindorff A.S."/>
            <person name="Aguilar-Pontes M.V."/>
            <person name="Robinson A.J."/>
            <person name="Andreopoulos B."/>
            <person name="LaButti K."/>
            <person name="Kuo A."/>
            <person name="Mondo S."/>
            <person name="Riley R."/>
            <person name="Otillar R."/>
            <person name="Haridas S."/>
            <person name="Lipzen A."/>
            <person name="Grimwood J."/>
            <person name="Schmutz J."/>
            <person name="Clum A."/>
            <person name="Reid I.D."/>
            <person name="Moisan M.C."/>
            <person name="Butler G."/>
            <person name="Nguyen T.T.M."/>
            <person name="Dewar K."/>
            <person name="Conant G."/>
            <person name="Drula E."/>
            <person name="Henrissat B."/>
            <person name="Hansel C."/>
            <person name="Singer S."/>
            <person name="Hutchinson M.I."/>
            <person name="de Vries R.P."/>
            <person name="Natvig D.O."/>
            <person name="Powell A.J."/>
            <person name="Tsang A."/>
            <person name="Grigoriev I.V."/>
        </authorList>
    </citation>
    <scope>NUCLEOTIDE SEQUENCE [LARGE SCALE GENOMIC DNA]</scope>
    <source>
        <strain evidence="2 3">CBS 494.80</strain>
    </source>
</reference>
<evidence type="ECO:0000313" key="2">
    <source>
        <dbReference type="EMBL" id="KAL2068111.1"/>
    </source>
</evidence>
<feature type="compositionally biased region" description="Basic and acidic residues" evidence="1">
    <location>
        <begin position="239"/>
        <end position="250"/>
    </location>
</feature>
<organism evidence="2 3">
    <name type="scientific">Oculimacula yallundae</name>
    <dbReference type="NCBI Taxonomy" id="86028"/>
    <lineage>
        <taxon>Eukaryota</taxon>
        <taxon>Fungi</taxon>
        <taxon>Dikarya</taxon>
        <taxon>Ascomycota</taxon>
        <taxon>Pezizomycotina</taxon>
        <taxon>Leotiomycetes</taxon>
        <taxon>Helotiales</taxon>
        <taxon>Ploettnerulaceae</taxon>
        <taxon>Oculimacula</taxon>
    </lineage>
</organism>
<sequence length="250" mass="27860">MSHPVLILQIRIPPTPSSKSSHPSPNANPSTKTKTDSPSSNINFTTPSVKVKECLLSIPSTNQAQISANNSKEAPPSTLLPPSSARESCLNCSLQSFRCSFASQTTTRSPNTGTGCTRCSTNQDLCVHRTKNTSVSNAEKPSTYTYHVSSSPSMPSTSSDILTAKVNELLASQKSRNRFTILLPVLGYGRERLRGLEERFVREREERRIEEEEKVERLRKVVEGLKQVEREEEEVMEESDGKRSRLMDEF</sequence>
<name>A0ABR4CDT4_9HELO</name>
<evidence type="ECO:0000313" key="3">
    <source>
        <dbReference type="Proteomes" id="UP001595075"/>
    </source>
</evidence>